<evidence type="ECO:0000313" key="2">
    <source>
        <dbReference type="EMBL" id="GFN04172.1"/>
    </source>
</evidence>
<dbReference type="AlphaFoldDB" id="A0A7J0CNV1"/>
<evidence type="ECO:0000256" key="1">
    <source>
        <dbReference type="SAM" id="MobiDB-lite"/>
    </source>
</evidence>
<reference evidence="2 3" key="1">
    <citation type="submission" date="2020-05" db="EMBL/GenBank/DDBJ databases">
        <title>Whole genome shotgun sequence of Streptomyces microflavus NBRC 13062.</title>
        <authorList>
            <person name="Komaki H."/>
            <person name="Tamura T."/>
        </authorList>
    </citation>
    <scope>NUCLEOTIDE SEQUENCE [LARGE SCALE GENOMIC DNA]</scope>
    <source>
        <strain evidence="2 3">NBRC 13062</strain>
    </source>
</reference>
<dbReference type="EMBL" id="BLWD01000001">
    <property type="protein sequence ID" value="GFN04172.1"/>
    <property type="molecule type" value="Genomic_DNA"/>
</dbReference>
<protein>
    <submittedName>
        <fullName evidence="2">Uncharacterized protein</fullName>
    </submittedName>
</protein>
<accession>A0A7J0CNV1</accession>
<feature type="region of interest" description="Disordered" evidence="1">
    <location>
        <begin position="1"/>
        <end position="57"/>
    </location>
</feature>
<sequence length="57" mass="6029">MDGTPGVLAGLAVGPPQLMNDKEEKYETEGDDELGGDPETAREEVPHTTATPRGPHD</sequence>
<proteinExistence type="predicted"/>
<evidence type="ECO:0000313" key="3">
    <source>
        <dbReference type="Proteomes" id="UP000498740"/>
    </source>
</evidence>
<dbReference type="Proteomes" id="UP000498740">
    <property type="component" value="Unassembled WGS sequence"/>
</dbReference>
<comment type="caution">
    <text evidence="2">The sequence shown here is derived from an EMBL/GenBank/DDBJ whole genome shotgun (WGS) entry which is preliminary data.</text>
</comment>
<name>A0A7J0CNV1_STRMI</name>
<organism evidence="2 3">
    <name type="scientific">Streptomyces microflavus</name>
    <name type="common">Streptomyces lipmanii</name>
    <dbReference type="NCBI Taxonomy" id="1919"/>
    <lineage>
        <taxon>Bacteria</taxon>
        <taxon>Bacillati</taxon>
        <taxon>Actinomycetota</taxon>
        <taxon>Actinomycetes</taxon>
        <taxon>Kitasatosporales</taxon>
        <taxon>Streptomycetaceae</taxon>
        <taxon>Streptomyces</taxon>
    </lineage>
</organism>
<gene>
    <name evidence="2" type="ORF">Smic_27280</name>
</gene>